<dbReference type="STRING" id="1211777.BN77_4170"/>
<reference evidence="1 2" key="1">
    <citation type="journal article" date="2013" name="Genome Announc.">
        <title>Draft Genome Sequence of Rhizobium mesoamericanum STM3625, a Nitrogen-Fixing Symbiont of Mimosa pudica Isolated in French Guiana (South America).</title>
        <authorList>
            <person name="Moulin L."/>
            <person name="Mornico D."/>
            <person name="Melkonian R."/>
            <person name="Klonowska A."/>
        </authorList>
    </citation>
    <scope>NUCLEOTIDE SEQUENCE [LARGE SCALE GENOMIC DNA]</scope>
    <source>
        <strain evidence="1 2">STM3625</strain>
    </source>
</reference>
<dbReference type="EMBL" id="CANI01000028">
    <property type="protein sequence ID" value="CCM77122.1"/>
    <property type="molecule type" value="Genomic_DNA"/>
</dbReference>
<dbReference type="AlphaFoldDB" id="K0PZY6"/>
<evidence type="ECO:0000313" key="2">
    <source>
        <dbReference type="Proteomes" id="UP000009319"/>
    </source>
</evidence>
<name>K0PZY6_9HYPH</name>
<gene>
    <name evidence="1" type="ORF">BN77_4170</name>
</gene>
<keyword evidence="2" id="KW-1185">Reference proteome</keyword>
<dbReference type="Proteomes" id="UP000009319">
    <property type="component" value="Unassembled WGS sequence"/>
</dbReference>
<dbReference type="eggNOG" id="ENOG502ZHVQ">
    <property type="taxonomic scope" value="Bacteria"/>
</dbReference>
<dbReference type="HOGENOM" id="CLU_2587290_0_0_5"/>
<organism evidence="1 2">
    <name type="scientific">Rhizobium mesoamericanum STM3625</name>
    <dbReference type="NCBI Taxonomy" id="1211777"/>
    <lineage>
        <taxon>Bacteria</taxon>
        <taxon>Pseudomonadati</taxon>
        <taxon>Pseudomonadota</taxon>
        <taxon>Alphaproteobacteria</taxon>
        <taxon>Hyphomicrobiales</taxon>
        <taxon>Rhizobiaceae</taxon>
        <taxon>Rhizobium/Agrobacterium group</taxon>
        <taxon>Rhizobium</taxon>
    </lineage>
</organism>
<dbReference type="RefSeq" id="WP_007535052.1">
    <property type="nucleotide sequence ID" value="NZ_HF536772.1"/>
</dbReference>
<proteinExistence type="predicted"/>
<protein>
    <submittedName>
        <fullName evidence="1">Uncharacterized protein</fullName>
    </submittedName>
</protein>
<comment type="caution">
    <text evidence="1">The sequence shown here is derived from an EMBL/GenBank/DDBJ whole genome shotgun (WGS) entry which is preliminary data.</text>
</comment>
<accession>K0PZY6</accession>
<sequence length="80" mass="8158">MAVEYLSAGSPDGTVMGRSSTDKIGFFNATPSVRASGFTAPAGTAATNSTPYGYSQAQADAIVTWIRAVDAELKAKGLIA</sequence>
<evidence type="ECO:0000313" key="1">
    <source>
        <dbReference type="EMBL" id="CCM77122.1"/>
    </source>
</evidence>